<dbReference type="KEGG" id="ctu:CTU_40950"/>
<reference evidence="5" key="2">
    <citation type="journal article" date="2011" name="J. Bacteriol.">
        <title>Complete genome sequence of Cronobacter turicensis LMG 23827, a food-borne pathogen causing deaths in neonates.</title>
        <authorList>
            <person name="Stephan R."/>
            <person name="Lehner A."/>
            <person name="Tischler P."/>
            <person name="Rattei T."/>
        </authorList>
    </citation>
    <scope>NUCLEOTIDE SEQUENCE [LARGE SCALE GENOMIC DNA]</scope>
    <source>
        <strain evidence="5">DSM 18703 / CCUG 55852 / LMG 23827 / z3032</strain>
    </source>
</reference>
<dbReference type="Pfam" id="PF13432">
    <property type="entry name" value="TPR_16"/>
    <property type="match status" value="1"/>
</dbReference>
<organism evidence="4 5">
    <name type="scientific">Cronobacter turicensis (strain DSM 18703 / CCUG 55852 / LMG 23827 / z3032)</name>
    <dbReference type="NCBI Taxonomy" id="693216"/>
    <lineage>
        <taxon>Bacteria</taxon>
        <taxon>Pseudomonadati</taxon>
        <taxon>Pseudomonadota</taxon>
        <taxon>Gammaproteobacteria</taxon>
        <taxon>Enterobacterales</taxon>
        <taxon>Enterobacteriaceae</taxon>
        <taxon>Cronobacter</taxon>
    </lineage>
</organism>
<dbReference type="Gene3D" id="3.90.550.10">
    <property type="entry name" value="Spore Coat Polysaccharide Biosynthesis Protein SpsA, Chain A"/>
    <property type="match status" value="1"/>
</dbReference>
<dbReference type="Pfam" id="PF13181">
    <property type="entry name" value="TPR_8"/>
    <property type="match status" value="1"/>
</dbReference>
<evidence type="ECO:0000259" key="3">
    <source>
        <dbReference type="Pfam" id="PF00535"/>
    </source>
</evidence>
<dbReference type="PANTHER" id="PTHR43630:SF2">
    <property type="entry name" value="GLYCOSYLTRANSFERASE"/>
    <property type="match status" value="1"/>
</dbReference>
<keyword evidence="2" id="KW-0802">TPR repeat</keyword>
<dbReference type="InterPro" id="IPR001173">
    <property type="entry name" value="Glyco_trans_2-like"/>
</dbReference>
<dbReference type="Pfam" id="PF00535">
    <property type="entry name" value="Glycos_transf_2"/>
    <property type="match status" value="1"/>
</dbReference>
<reference evidence="4 5" key="1">
    <citation type="journal article" date="2010" name="J. Bacteriol.">
        <title>Complete Genome Sequence of Cronobacter turicensis LMG 23827, a foodborne pathogen causing deaths in neonates.</title>
        <authorList>
            <person name="Stephan R."/>
            <person name="Lehner A."/>
            <person name="Tischler P."/>
            <person name="Rattei T."/>
        </authorList>
    </citation>
    <scope>NUCLEOTIDE SEQUENCE [LARGE SCALE GENOMIC DNA]</scope>
    <source>
        <strain evidence="5">DSM 18703 / CCUG 55852 / LMG 23827 / z3032</strain>
    </source>
</reference>
<keyword evidence="5" id="KW-1185">Reference proteome</keyword>
<feature type="repeat" description="TPR" evidence="2">
    <location>
        <begin position="207"/>
        <end position="240"/>
    </location>
</feature>
<dbReference type="AlphaFoldDB" id="C9Y353"/>
<evidence type="ECO:0000256" key="2">
    <source>
        <dbReference type="PROSITE-ProRule" id="PRU00339"/>
    </source>
</evidence>
<comment type="similarity">
    <text evidence="1">Belongs to the glycosyltransferase 2 family. WaaE/KdtX subfamily.</text>
</comment>
<dbReference type="SUPFAM" id="SSF48452">
    <property type="entry name" value="TPR-like"/>
    <property type="match status" value="1"/>
</dbReference>
<dbReference type="EMBL" id="FN543093">
    <property type="protein sequence ID" value="CBA34419.1"/>
    <property type="molecule type" value="Genomic_DNA"/>
</dbReference>
<dbReference type="CDD" id="cd02511">
    <property type="entry name" value="Beta4Glucosyltransferase"/>
    <property type="match status" value="1"/>
</dbReference>
<dbReference type="Proteomes" id="UP000002069">
    <property type="component" value="Chromosome"/>
</dbReference>
<dbReference type="PANTHER" id="PTHR43630">
    <property type="entry name" value="POLY-BETA-1,6-N-ACETYL-D-GLUCOSAMINE SYNTHASE"/>
    <property type="match status" value="1"/>
</dbReference>
<evidence type="ECO:0000313" key="4">
    <source>
        <dbReference type="EMBL" id="CBA34419.1"/>
    </source>
</evidence>
<dbReference type="SUPFAM" id="SSF53448">
    <property type="entry name" value="Nucleotide-diphospho-sugar transferases"/>
    <property type="match status" value="1"/>
</dbReference>
<protein>
    <recommendedName>
        <fullName evidence="3">Glycosyltransferase 2-like domain-containing protein</fullName>
    </recommendedName>
</protein>
<name>C9Y353_CROTZ</name>
<dbReference type="PROSITE" id="PS50005">
    <property type="entry name" value="TPR"/>
    <property type="match status" value="1"/>
</dbReference>
<dbReference type="InterPro" id="IPR011990">
    <property type="entry name" value="TPR-like_helical_dom_sf"/>
</dbReference>
<dbReference type="InterPro" id="IPR019734">
    <property type="entry name" value="TPR_rpt"/>
</dbReference>
<sequence length="359" mass="40265">MPPKPPEPDAMISICMIVKNEAKHLADTLATVAAHFDDIVIVDTGSQDDTRAVARRFTDKVYDFAWVDDFAAARNASLAYARYDWVLVIDADESITAVDIPALQALIHAHPDGVGRVERINYIDEGDGVTTLRERVSRLFPKARYHYQGVIHEQVTPREGHMPGERFPAPLTLDHVGYKKAVLQETDKITRNIRLLERALQTQPDDPYLWFQLGKSHFLKRDYAPATDAFRNALSYEPNVALEYVEELVETLGYALINQGDYAAALSILDYERWYTSADFLFLKALILMNNGQLQAAVDTFLHCTRMPEGSKAGVTSFKAWYNIGVILEISGMTADAQTFYEECGEYPPARAGLARLSA</sequence>
<feature type="domain" description="Glycosyltransferase 2-like" evidence="3">
    <location>
        <begin position="13"/>
        <end position="134"/>
    </location>
</feature>
<evidence type="ECO:0000256" key="1">
    <source>
        <dbReference type="ARBA" id="ARBA00038494"/>
    </source>
</evidence>
<evidence type="ECO:0000313" key="5">
    <source>
        <dbReference type="Proteomes" id="UP000002069"/>
    </source>
</evidence>
<dbReference type="Gene3D" id="1.25.40.10">
    <property type="entry name" value="Tetratricopeptide repeat domain"/>
    <property type="match status" value="1"/>
</dbReference>
<dbReference type="SMART" id="SM00028">
    <property type="entry name" value="TPR"/>
    <property type="match status" value="3"/>
</dbReference>
<dbReference type="HOGENOM" id="CLU_023736_3_0_6"/>
<accession>C9Y353</accession>
<dbReference type="PATRIC" id="fig|693216.3.peg.3885"/>
<gene>
    <name evidence="4" type="ordered locus">Ctu_40950</name>
</gene>
<proteinExistence type="inferred from homology"/>
<dbReference type="InterPro" id="IPR029044">
    <property type="entry name" value="Nucleotide-diphossugar_trans"/>
</dbReference>